<accession>A0ABS0KXC0</accession>
<keyword evidence="3" id="KW-1185">Reference proteome</keyword>
<evidence type="ECO:0008006" key="4">
    <source>
        <dbReference type="Google" id="ProtNLM"/>
    </source>
</evidence>
<keyword evidence="1" id="KW-0732">Signal</keyword>
<dbReference type="EMBL" id="JADWYK010000001">
    <property type="protein sequence ID" value="MBG8552520.1"/>
    <property type="molecule type" value="Genomic_DNA"/>
</dbReference>
<evidence type="ECO:0000313" key="2">
    <source>
        <dbReference type="EMBL" id="MBG8552520.1"/>
    </source>
</evidence>
<gene>
    <name evidence="2" type="ORF">I5L79_03130</name>
</gene>
<dbReference type="RefSeq" id="WP_196953550.1">
    <property type="nucleotide sequence ID" value="NZ_JADWYK010000001.1"/>
</dbReference>
<proteinExistence type="predicted"/>
<dbReference type="Proteomes" id="UP000601099">
    <property type="component" value="Unassembled WGS sequence"/>
</dbReference>
<protein>
    <recommendedName>
        <fullName evidence="4">DUF4468 domain-containing protein</fullName>
    </recommendedName>
</protein>
<name>A0ABS0KXC0_9BACT</name>
<comment type="caution">
    <text evidence="2">The sequence shown here is derived from an EMBL/GenBank/DDBJ whole genome shotgun (WGS) entry which is preliminary data.</text>
</comment>
<feature type="chain" id="PRO_5045165704" description="DUF4468 domain-containing protein" evidence="1">
    <location>
        <begin position="25"/>
        <end position="212"/>
    </location>
</feature>
<evidence type="ECO:0000256" key="1">
    <source>
        <dbReference type="SAM" id="SignalP"/>
    </source>
</evidence>
<feature type="signal peptide" evidence="1">
    <location>
        <begin position="1"/>
        <end position="24"/>
    </location>
</feature>
<reference evidence="2 3" key="1">
    <citation type="submission" date="2020-11" db="EMBL/GenBank/DDBJ databases">
        <title>Hymenobacter sp.</title>
        <authorList>
            <person name="Kim M.K."/>
        </authorList>
    </citation>
    <scope>NUCLEOTIDE SEQUENCE [LARGE SCALE GENOMIC DNA]</scope>
    <source>
        <strain evidence="2 3">BT594</strain>
    </source>
</reference>
<evidence type="ECO:0000313" key="3">
    <source>
        <dbReference type="Proteomes" id="UP000601099"/>
    </source>
</evidence>
<sequence length="212" mass="23396">MRPTAIYKLLFAVGLGLLASSAQAQYGNNALPKIITYKPGVYQLQDGSWHTGQLYADAGEHLRVRNPNDKKITEYQPIEVQTFVLANDTFRVVRGVDISARRRLSSAFARQLYRAGSFTVFELEHGVPGAAGFLASGVTEQYSLIVQPRTGDGVRVPAARGAFEKAMLPLFGDCPELATKIKAGKLGKQHLREILTTYIQWQRTNSQPSSQQ</sequence>
<organism evidence="2 3">
    <name type="scientific">Hymenobacter guriensis</name>
    <dbReference type="NCBI Taxonomy" id="2793065"/>
    <lineage>
        <taxon>Bacteria</taxon>
        <taxon>Pseudomonadati</taxon>
        <taxon>Bacteroidota</taxon>
        <taxon>Cytophagia</taxon>
        <taxon>Cytophagales</taxon>
        <taxon>Hymenobacteraceae</taxon>
        <taxon>Hymenobacter</taxon>
    </lineage>
</organism>